<dbReference type="Gramene" id="Psat06G0219400-T1">
    <property type="protein sequence ID" value="KAI5395910.1"/>
    <property type="gene ID" value="KIW84_062194"/>
</dbReference>
<evidence type="ECO:0000256" key="9">
    <source>
        <dbReference type="SAM" id="Phobius"/>
    </source>
</evidence>
<keyword evidence="9" id="KW-1133">Transmembrane helix</keyword>
<keyword evidence="11" id="KW-1185">Reference proteome</keyword>
<keyword evidence="4 8" id="KW-0479">Metal-binding</keyword>
<dbReference type="Proteomes" id="UP001058974">
    <property type="component" value="Chromosome 6"/>
</dbReference>
<keyword evidence="6 8" id="KW-0408">Iron</keyword>
<evidence type="ECO:0000313" key="10">
    <source>
        <dbReference type="EMBL" id="KAI5395910.1"/>
    </source>
</evidence>
<dbReference type="InterPro" id="IPR036396">
    <property type="entry name" value="Cyt_P450_sf"/>
</dbReference>
<dbReference type="OrthoDB" id="1470350at2759"/>
<dbReference type="GO" id="GO:0005506">
    <property type="term" value="F:iron ion binding"/>
    <property type="evidence" value="ECO:0007669"/>
    <property type="project" value="InterPro"/>
</dbReference>
<reference evidence="10 11" key="1">
    <citation type="journal article" date="2022" name="Nat. Genet.">
        <title>Improved pea reference genome and pan-genome highlight genomic features and evolutionary characteristics.</title>
        <authorList>
            <person name="Yang T."/>
            <person name="Liu R."/>
            <person name="Luo Y."/>
            <person name="Hu S."/>
            <person name="Wang D."/>
            <person name="Wang C."/>
            <person name="Pandey M.K."/>
            <person name="Ge S."/>
            <person name="Xu Q."/>
            <person name="Li N."/>
            <person name="Li G."/>
            <person name="Huang Y."/>
            <person name="Saxena R.K."/>
            <person name="Ji Y."/>
            <person name="Li M."/>
            <person name="Yan X."/>
            <person name="He Y."/>
            <person name="Liu Y."/>
            <person name="Wang X."/>
            <person name="Xiang C."/>
            <person name="Varshney R.K."/>
            <person name="Ding H."/>
            <person name="Gao S."/>
            <person name="Zong X."/>
        </authorList>
    </citation>
    <scope>NUCLEOTIDE SEQUENCE [LARGE SCALE GENOMIC DNA]</scope>
    <source>
        <strain evidence="10 11">cv. Zhongwan 6</strain>
    </source>
</reference>
<accession>A0A9D4W560</accession>
<keyword evidence="9" id="KW-0812">Transmembrane</keyword>
<evidence type="ECO:0008006" key="12">
    <source>
        <dbReference type="Google" id="ProtNLM"/>
    </source>
</evidence>
<comment type="cofactor">
    <cofactor evidence="1 8">
        <name>heme</name>
        <dbReference type="ChEBI" id="CHEBI:30413"/>
    </cofactor>
</comment>
<dbReference type="CDD" id="cd11064">
    <property type="entry name" value="CYP86A"/>
    <property type="match status" value="1"/>
</dbReference>
<comment type="caution">
    <text evidence="10">The sequence shown here is derived from an EMBL/GenBank/DDBJ whole genome shotgun (WGS) entry which is preliminary data.</text>
</comment>
<dbReference type="AlphaFoldDB" id="A0A9D4W560"/>
<keyword evidence="3 8" id="KW-0349">Heme</keyword>
<name>A0A9D4W560_PEA</name>
<dbReference type="Pfam" id="PF00067">
    <property type="entry name" value="p450"/>
    <property type="match status" value="1"/>
</dbReference>
<comment type="similarity">
    <text evidence="2">Belongs to the cytochrome P450 family.</text>
</comment>
<dbReference type="GO" id="GO:0016705">
    <property type="term" value="F:oxidoreductase activity, acting on paired donors, with incorporation or reduction of molecular oxygen"/>
    <property type="evidence" value="ECO:0007669"/>
    <property type="project" value="InterPro"/>
</dbReference>
<protein>
    <recommendedName>
        <fullName evidence="12">Cytochrome P450</fullName>
    </recommendedName>
</protein>
<evidence type="ECO:0000256" key="2">
    <source>
        <dbReference type="ARBA" id="ARBA00010617"/>
    </source>
</evidence>
<evidence type="ECO:0000256" key="7">
    <source>
        <dbReference type="ARBA" id="ARBA00023033"/>
    </source>
</evidence>
<gene>
    <name evidence="10" type="ORF">KIW84_062194</name>
</gene>
<feature type="transmembrane region" description="Helical" evidence="9">
    <location>
        <begin position="12"/>
        <end position="38"/>
    </location>
</feature>
<dbReference type="PRINTS" id="PR00385">
    <property type="entry name" value="P450"/>
</dbReference>
<dbReference type="PANTHER" id="PTHR24296">
    <property type="entry name" value="CYTOCHROME P450"/>
    <property type="match status" value="1"/>
</dbReference>
<dbReference type="GO" id="GO:0020037">
    <property type="term" value="F:heme binding"/>
    <property type="evidence" value="ECO:0007669"/>
    <property type="project" value="InterPro"/>
</dbReference>
<sequence length="521" mass="59675">MDQLEPLSTNNSLVFSLITSLIITSILIIFFTSIFPYLTSCFHKLFSTSLFCSCEICQAYLTSSWSKDFNNLCDWYSHLLQKSPTKTIHIHVLRNTITANCENLEYILKTNFENYPKGKPFSSILGDFLGRGIFNVDGELWKFQKKMASLELNKNSIRSFAFEVVNNEIHHRLIPLLKNQNEVALDLQDVFKRFSFDSICRFSFGLDPMCLEKSLPMSDFALSFDLASKLSAERAMVVSPLIWKIKRFFNMGSEKELKKSINIINMLAKVVINQKRKMGFSNHQDLLSRFMSTTIHDDMFLRDIVISFLLAGRDTVASSLTSFFWLLAKNREVESEILSEAERVIGVGNNFGVTNFEQLSKLHYLQAAAYESMRLYPPIQFDSKFCLVDDVLPDGTRVKSGTRVTYHPYAMGRLEELWGEDCLEFKPQRWLKDGVFQPTNQFKYPIFQAGLRVCIGKEMALMELKSVAISLLRKFRFELEETSSTTTTLGCDNPRFSPGLTATFAFGLPVFVRERGTDCEA</sequence>
<keyword evidence="7" id="KW-0503">Monooxygenase</keyword>
<evidence type="ECO:0000256" key="5">
    <source>
        <dbReference type="ARBA" id="ARBA00023002"/>
    </source>
</evidence>
<dbReference type="Gramene" id="PSAT_LOCUS26158_t1">
    <property type="protein sequence ID" value="CAL5207386.1"/>
    <property type="gene ID" value="PSAT_LOCUS26158"/>
</dbReference>
<keyword evidence="9" id="KW-0472">Membrane</keyword>
<dbReference type="InterPro" id="IPR002401">
    <property type="entry name" value="Cyt_P450_E_grp-I"/>
</dbReference>
<dbReference type="Gramene" id="Psat6g080640.1">
    <property type="protein sequence ID" value="Psat6g080640.1.cds1"/>
    <property type="gene ID" value="Psat6g080640"/>
</dbReference>
<dbReference type="GO" id="GO:0004497">
    <property type="term" value="F:monooxygenase activity"/>
    <property type="evidence" value="ECO:0007669"/>
    <property type="project" value="UniProtKB-KW"/>
</dbReference>
<keyword evidence="5" id="KW-0560">Oxidoreductase</keyword>
<organism evidence="10 11">
    <name type="scientific">Pisum sativum</name>
    <name type="common">Garden pea</name>
    <name type="synonym">Lathyrus oleraceus</name>
    <dbReference type="NCBI Taxonomy" id="3888"/>
    <lineage>
        <taxon>Eukaryota</taxon>
        <taxon>Viridiplantae</taxon>
        <taxon>Streptophyta</taxon>
        <taxon>Embryophyta</taxon>
        <taxon>Tracheophyta</taxon>
        <taxon>Spermatophyta</taxon>
        <taxon>Magnoliopsida</taxon>
        <taxon>eudicotyledons</taxon>
        <taxon>Gunneridae</taxon>
        <taxon>Pentapetalae</taxon>
        <taxon>rosids</taxon>
        <taxon>fabids</taxon>
        <taxon>Fabales</taxon>
        <taxon>Fabaceae</taxon>
        <taxon>Papilionoideae</taxon>
        <taxon>50 kb inversion clade</taxon>
        <taxon>NPAAA clade</taxon>
        <taxon>Hologalegina</taxon>
        <taxon>IRL clade</taxon>
        <taxon>Fabeae</taxon>
        <taxon>Lathyrus</taxon>
    </lineage>
</organism>
<evidence type="ECO:0000256" key="4">
    <source>
        <dbReference type="ARBA" id="ARBA00022723"/>
    </source>
</evidence>
<dbReference type="EMBL" id="JAMSHJ010000006">
    <property type="protein sequence ID" value="KAI5395910.1"/>
    <property type="molecule type" value="Genomic_DNA"/>
</dbReference>
<proteinExistence type="inferred from homology"/>
<evidence type="ECO:0000256" key="1">
    <source>
        <dbReference type="ARBA" id="ARBA00001971"/>
    </source>
</evidence>
<evidence type="ECO:0000313" key="11">
    <source>
        <dbReference type="Proteomes" id="UP001058974"/>
    </source>
</evidence>
<feature type="binding site" description="axial binding residue" evidence="8">
    <location>
        <position position="454"/>
    </location>
    <ligand>
        <name>heme</name>
        <dbReference type="ChEBI" id="CHEBI:30413"/>
    </ligand>
    <ligandPart>
        <name>Fe</name>
        <dbReference type="ChEBI" id="CHEBI:18248"/>
    </ligandPart>
</feature>
<evidence type="ECO:0000256" key="6">
    <source>
        <dbReference type="ARBA" id="ARBA00023004"/>
    </source>
</evidence>
<evidence type="ECO:0000256" key="3">
    <source>
        <dbReference type="ARBA" id="ARBA00022617"/>
    </source>
</evidence>
<dbReference type="InterPro" id="IPR001128">
    <property type="entry name" value="Cyt_P450"/>
</dbReference>
<dbReference type="SUPFAM" id="SSF48264">
    <property type="entry name" value="Cytochrome P450"/>
    <property type="match status" value="1"/>
</dbReference>
<evidence type="ECO:0000256" key="8">
    <source>
        <dbReference type="PIRSR" id="PIRSR602401-1"/>
    </source>
</evidence>
<dbReference type="PRINTS" id="PR00463">
    <property type="entry name" value="EP450I"/>
</dbReference>
<dbReference type="Gene3D" id="1.10.630.10">
    <property type="entry name" value="Cytochrome P450"/>
    <property type="match status" value="1"/>
</dbReference>